<keyword evidence="1" id="KW-0732">Signal</keyword>
<sequence>MLRLAVRLLLACVLCLNGFFAPVAMAHHGGVPAAAQSADHEGSCHESEAGDVSEQPVSEYAGSKHLAPAADHGGKHGNCCNHGQCLCGCLLAANVPANGLSAPYAADSRTALPIALHVATVRYAVALRPPIV</sequence>
<dbReference type="InterPro" id="IPR048034">
    <property type="entry name" value="CopL-like"/>
</dbReference>
<dbReference type="NCBIfam" id="NF033807">
    <property type="entry name" value="CopL_fam"/>
    <property type="match status" value="1"/>
</dbReference>
<dbReference type="RefSeq" id="WP_263542151.1">
    <property type="nucleotide sequence ID" value="NZ_JAOVZO020000018.1"/>
</dbReference>
<comment type="caution">
    <text evidence="2">The sequence shown here is derived from an EMBL/GenBank/DDBJ whole genome shotgun (WGS) entry which is preliminary data.</text>
</comment>
<feature type="chain" id="PRO_5040967977" evidence="1">
    <location>
        <begin position="27"/>
        <end position="132"/>
    </location>
</feature>
<dbReference type="EMBL" id="JAOVZO020000018">
    <property type="protein sequence ID" value="MDC8014638.1"/>
    <property type="molecule type" value="Genomic_DNA"/>
</dbReference>
<name>A0A9X4BJH3_9GAMM</name>
<evidence type="ECO:0000313" key="2">
    <source>
        <dbReference type="EMBL" id="MDC8014638.1"/>
    </source>
</evidence>
<evidence type="ECO:0000313" key="3">
    <source>
        <dbReference type="Proteomes" id="UP001139971"/>
    </source>
</evidence>
<proteinExistence type="predicted"/>
<feature type="signal peptide" evidence="1">
    <location>
        <begin position="1"/>
        <end position="26"/>
    </location>
</feature>
<organism evidence="2 3">
    <name type="scientific">Tahibacter soli</name>
    <dbReference type="NCBI Taxonomy" id="2983605"/>
    <lineage>
        <taxon>Bacteria</taxon>
        <taxon>Pseudomonadati</taxon>
        <taxon>Pseudomonadota</taxon>
        <taxon>Gammaproteobacteria</taxon>
        <taxon>Lysobacterales</taxon>
        <taxon>Rhodanobacteraceae</taxon>
        <taxon>Tahibacter</taxon>
    </lineage>
</organism>
<evidence type="ECO:0000256" key="1">
    <source>
        <dbReference type="SAM" id="SignalP"/>
    </source>
</evidence>
<reference evidence="2" key="1">
    <citation type="submission" date="2023-02" db="EMBL/GenBank/DDBJ databases">
        <title>Tahibacter soli sp. nov. isolated from soil.</title>
        <authorList>
            <person name="Baek J.H."/>
            <person name="Lee J.K."/>
            <person name="Choi D.G."/>
            <person name="Jeon C.O."/>
        </authorList>
    </citation>
    <scope>NUCLEOTIDE SEQUENCE</scope>
    <source>
        <strain evidence="2">BL</strain>
    </source>
</reference>
<keyword evidence="3" id="KW-1185">Reference proteome</keyword>
<protein>
    <submittedName>
        <fullName evidence="2">CopL family metal-binding regulatory protein</fullName>
    </submittedName>
</protein>
<gene>
    <name evidence="2" type="ORF">OD750_018990</name>
</gene>
<dbReference type="AlphaFoldDB" id="A0A9X4BJH3"/>
<dbReference type="Proteomes" id="UP001139971">
    <property type="component" value="Unassembled WGS sequence"/>
</dbReference>
<accession>A0A9X4BJH3</accession>